<dbReference type="Gene3D" id="3.40.50.2300">
    <property type="match status" value="1"/>
</dbReference>
<dbReference type="Gene3D" id="1.10.287.130">
    <property type="match status" value="1"/>
</dbReference>
<evidence type="ECO:0000256" key="6">
    <source>
        <dbReference type="PROSITE-ProRule" id="PRU00169"/>
    </source>
</evidence>
<dbReference type="InterPro" id="IPR052162">
    <property type="entry name" value="Sensor_kinase/Photoreceptor"/>
</dbReference>
<dbReference type="InterPro" id="IPR001789">
    <property type="entry name" value="Sig_transdc_resp-reg_receiver"/>
</dbReference>
<dbReference type="SMART" id="SM00091">
    <property type="entry name" value="PAS"/>
    <property type="match status" value="3"/>
</dbReference>
<dbReference type="SMART" id="SM00086">
    <property type="entry name" value="PAC"/>
    <property type="match status" value="3"/>
</dbReference>
<dbReference type="Proteomes" id="UP000275281">
    <property type="component" value="Unassembled WGS sequence"/>
</dbReference>
<name>A0A3N5Z7S8_9ALTE</name>
<dbReference type="GO" id="GO:0000155">
    <property type="term" value="F:phosphorelay sensor kinase activity"/>
    <property type="evidence" value="ECO:0007669"/>
    <property type="project" value="InterPro"/>
</dbReference>
<dbReference type="PROSITE" id="PS50109">
    <property type="entry name" value="HIS_KIN"/>
    <property type="match status" value="1"/>
</dbReference>
<dbReference type="InterPro" id="IPR000700">
    <property type="entry name" value="PAS-assoc_C"/>
</dbReference>
<dbReference type="Pfam" id="PF08447">
    <property type="entry name" value="PAS_3"/>
    <property type="match status" value="2"/>
</dbReference>
<feature type="modified residue" description="4-aspartylphosphate" evidence="6">
    <location>
        <position position="708"/>
    </location>
</feature>
<dbReference type="Gene3D" id="2.10.70.100">
    <property type="match status" value="1"/>
</dbReference>
<comment type="caution">
    <text evidence="11">The sequence shown here is derived from an EMBL/GenBank/DDBJ whole genome shotgun (WGS) entry which is preliminary data.</text>
</comment>
<evidence type="ECO:0000259" key="8">
    <source>
        <dbReference type="PROSITE" id="PS50109"/>
    </source>
</evidence>
<evidence type="ECO:0000256" key="5">
    <source>
        <dbReference type="ARBA" id="ARBA00022777"/>
    </source>
</evidence>
<dbReference type="NCBIfam" id="TIGR00229">
    <property type="entry name" value="sensory_box"/>
    <property type="match status" value="1"/>
</dbReference>
<dbReference type="InterPro" id="IPR035965">
    <property type="entry name" value="PAS-like_dom_sf"/>
</dbReference>
<dbReference type="PROSITE" id="PS50113">
    <property type="entry name" value="PAC"/>
    <property type="match status" value="3"/>
</dbReference>
<evidence type="ECO:0000256" key="2">
    <source>
        <dbReference type="ARBA" id="ARBA00012438"/>
    </source>
</evidence>
<evidence type="ECO:0000313" key="11">
    <source>
        <dbReference type="EMBL" id="RPJ64908.1"/>
    </source>
</evidence>
<dbReference type="SUPFAM" id="SSF52172">
    <property type="entry name" value="CheY-like"/>
    <property type="match status" value="1"/>
</dbReference>
<dbReference type="InterPro" id="IPR036097">
    <property type="entry name" value="HisK_dim/P_sf"/>
</dbReference>
<keyword evidence="3 6" id="KW-0597">Phosphoprotein</keyword>
<feature type="domain" description="PAC" evidence="10">
    <location>
        <begin position="216"/>
        <end position="268"/>
    </location>
</feature>
<gene>
    <name evidence="11" type="ORF">DRW07_16415</name>
</gene>
<feature type="coiled-coil region" evidence="7">
    <location>
        <begin position="121"/>
        <end position="148"/>
    </location>
</feature>
<evidence type="ECO:0000313" key="12">
    <source>
        <dbReference type="Proteomes" id="UP000275281"/>
    </source>
</evidence>
<evidence type="ECO:0000256" key="1">
    <source>
        <dbReference type="ARBA" id="ARBA00000085"/>
    </source>
</evidence>
<organism evidence="11 12">
    <name type="scientific">Alteromonas sediminis</name>
    <dbReference type="NCBI Taxonomy" id="2259342"/>
    <lineage>
        <taxon>Bacteria</taxon>
        <taxon>Pseudomonadati</taxon>
        <taxon>Pseudomonadota</taxon>
        <taxon>Gammaproteobacteria</taxon>
        <taxon>Alteromonadales</taxon>
        <taxon>Alteromonadaceae</taxon>
        <taxon>Alteromonas/Salinimonas group</taxon>
        <taxon>Alteromonas</taxon>
    </lineage>
</organism>
<dbReference type="EC" id="2.7.13.3" evidence="2"/>
<keyword evidence="12" id="KW-1185">Reference proteome</keyword>
<dbReference type="Pfam" id="PF02518">
    <property type="entry name" value="HATPase_c"/>
    <property type="match status" value="1"/>
</dbReference>
<dbReference type="SUPFAM" id="SSF55785">
    <property type="entry name" value="PYP-like sensor domain (PAS domain)"/>
    <property type="match status" value="3"/>
</dbReference>
<protein>
    <recommendedName>
        <fullName evidence="2">histidine kinase</fullName>
        <ecNumber evidence="2">2.7.13.3</ecNumber>
    </recommendedName>
</protein>
<dbReference type="Gene3D" id="3.30.450.20">
    <property type="entry name" value="PAS domain"/>
    <property type="match status" value="3"/>
</dbReference>
<comment type="catalytic activity">
    <reaction evidence="1">
        <text>ATP + protein L-histidine = ADP + protein N-phospho-L-histidine.</text>
        <dbReference type="EC" id="2.7.13.3"/>
    </reaction>
</comment>
<dbReference type="CDD" id="cd00082">
    <property type="entry name" value="HisKA"/>
    <property type="match status" value="1"/>
</dbReference>
<sequence>MKLNHSVSADLGLAIAEASSVLVWLSDKEKQCIYFNNAWLQYRGRTLEQEFGFGWAEGVHADDYDRCVQIYEQAFDARQPFSMEYRLQKANGEYGWIQDDGAPYYDNNGEFKGYIGSCYDITQTKSLLDELAQQKNKLESSNLRLTTSIKAGQVGIWDWDIVSDELFWDEQMFNIYGLQPSTKTNTVELWESALHPEDKASATRALQDALNDIKPYDIKFRIIRPTDDVRIVKASAIVMRDESGRPLRMLGTNLDVTAQHQADEKIRHLEKRNRALLDYSPVCHKIVDLDFNLRFMNANGFNMLSLPQDDSWFGKPYPFSFFPTDAKAQMQEKLEWVKQTKQRTSFESITCDSMGTEVWLFHTIIPVFKDDNKALDYLTVVSADITEQKEVQEQLQHREKMDAIGQLAGGVAHDFNNQLASILGYTELLANEIVSEKGQKYLSKIISSAERSSTLTKQLLTFSRKQKLIKEPVDIHEELHETVDLLLHAVDKRITVEQALDATNPIVQGDKSHLQSAFLNLAINAADAMNDGGILQISTQDVLAEDDEQLKEADDLTADEYVKVTFRDNGEGIDESTISKIFDPFFSTKLPGKGTGMGLASVYGAVKHHSGYIFVQSKVDKGTVFTLYFPAVRKQEQVNNKTVQKTSEIGTTVTNRTVLVVDDEPLIRELCHDVLTANGYQVLLATNGQEAVDMYAQQGKEIDVVILDLMMPVLNGDDAFKKLKALNPAINVIISSGYDSNASMGDLLNMGVAGVLEKPYKLDKMLTTLAEIVSQ</sequence>
<dbReference type="CDD" id="cd00130">
    <property type="entry name" value="PAS"/>
    <property type="match status" value="3"/>
</dbReference>
<keyword evidence="4" id="KW-0808">Transferase</keyword>
<dbReference type="Pfam" id="PF08448">
    <property type="entry name" value="PAS_4"/>
    <property type="match status" value="1"/>
</dbReference>
<dbReference type="SMART" id="SM00448">
    <property type="entry name" value="REC"/>
    <property type="match status" value="1"/>
</dbReference>
<feature type="domain" description="Response regulatory" evidence="9">
    <location>
        <begin position="657"/>
        <end position="773"/>
    </location>
</feature>
<accession>A0A3N5Z7S8</accession>
<dbReference type="InterPro" id="IPR011006">
    <property type="entry name" value="CheY-like_superfamily"/>
</dbReference>
<dbReference type="EMBL" id="RPOK01000006">
    <property type="protein sequence ID" value="RPJ64908.1"/>
    <property type="molecule type" value="Genomic_DNA"/>
</dbReference>
<dbReference type="Pfam" id="PF00512">
    <property type="entry name" value="HisKA"/>
    <property type="match status" value="1"/>
</dbReference>
<dbReference type="PANTHER" id="PTHR43304:SF1">
    <property type="entry name" value="PAC DOMAIN-CONTAINING PROTEIN"/>
    <property type="match status" value="1"/>
</dbReference>
<keyword evidence="7" id="KW-0175">Coiled coil</keyword>
<dbReference type="InterPro" id="IPR013655">
    <property type="entry name" value="PAS_fold_3"/>
</dbReference>
<reference evidence="11 12" key="1">
    <citation type="submission" date="2018-11" db="EMBL/GenBank/DDBJ databases">
        <authorList>
            <person name="Ye M.-Q."/>
            <person name="Du Z.-J."/>
        </authorList>
    </citation>
    <scope>NUCLEOTIDE SEQUENCE [LARGE SCALE GENOMIC DNA]</scope>
    <source>
        <strain evidence="11 12">U0105</strain>
    </source>
</reference>
<dbReference type="OrthoDB" id="9772100at2"/>
<dbReference type="InterPro" id="IPR003661">
    <property type="entry name" value="HisK_dim/P_dom"/>
</dbReference>
<dbReference type="SMART" id="SM00388">
    <property type="entry name" value="HisKA"/>
    <property type="match status" value="1"/>
</dbReference>
<dbReference type="RefSeq" id="WP_124029037.1">
    <property type="nucleotide sequence ID" value="NZ_JBHRSN010000013.1"/>
</dbReference>
<dbReference type="Gene3D" id="3.30.565.10">
    <property type="entry name" value="Histidine kinase-like ATPase, C-terminal domain"/>
    <property type="match status" value="1"/>
</dbReference>
<feature type="domain" description="PAC" evidence="10">
    <location>
        <begin position="342"/>
        <end position="397"/>
    </location>
</feature>
<dbReference type="PROSITE" id="PS50110">
    <property type="entry name" value="RESPONSE_REGULATORY"/>
    <property type="match status" value="1"/>
</dbReference>
<feature type="domain" description="Histidine kinase" evidence="8">
    <location>
        <begin position="410"/>
        <end position="633"/>
    </location>
</feature>
<dbReference type="PRINTS" id="PR00344">
    <property type="entry name" value="BCTRLSENSOR"/>
</dbReference>
<dbReference type="InterPro" id="IPR036890">
    <property type="entry name" value="HATPase_C_sf"/>
</dbReference>
<dbReference type="SUPFAM" id="SSF47384">
    <property type="entry name" value="Homodimeric domain of signal transducing histidine kinase"/>
    <property type="match status" value="1"/>
</dbReference>
<dbReference type="InterPro" id="IPR001610">
    <property type="entry name" value="PAC"/>
</dbReference>
<evidence type="ECO:0000256" key="4">
    <source>
        <dbReference type="ARBA" id="ARBA00022679"/>
    </source>
</evidence>
<dbReference type="InterPro" id="IPR013656">
    <property type="entry name" value="PAS_4"/>
</dbReference>
<dbReference type="Pfam" id="PF00072">
    <property type="entry name" value="Response_reg"/>
    <property type="match status" value="1"/>
</dbReference>
<evidence type="ECO:0000259" key="9">
    <source>
        <dbReference type="PROSITE" id="PS50110"/>
    </source>
</evidence>
<dbReference type="SMART" id="SM00387">
    <property type="entry name" value="HATPase_c"/>
    <property type="match status" value="1"/>
</dbReference>
<dbReference type="FunFam" id="3.30.450.20:FF:000099">
    <property type="entry name" value="Sensory box sensor histidine kinase"/>
    <property type="match status" value="1"/>
</dbReference>
<dbReference type="SUPFAM" id="SSF55874">
    <property type="entry name" value="ATPase domain of HSP90 chaperone/DNA topoisomerase II/histidine kinase"/>
    <property type="match status" value="1"/>
</dbReference>
<dbReference type="InterPro" id="IPR003594">
    <property type="entry name" value="HATPase_dom"/>
</dbReference>
<dbReference type="PANTHER" id="PTHR43304">
    <property type="entry name" value="PHYTOCHROME-LIKE PROTEIN CPH1"/>
    <property type="match status" value="1"/>
</dbReference>
<dbReference type="AlphaFoldDB" id="A0A3N5Z7S8"/>
<dbReference type="CDD" id="cd00156">
    <property type="entry name" value="REC"/>
    <property type="match status" value="1"/>
</dbReference>
<dbReference type="InterPro" id="IPR000014">
    <property type="entry name" value="PAS"/>
</dbReference>
<feature type="domain" description="PAC" evidence="10">
    <location>
        <begin position="81"/>
        <end position="133"/>
    </location>
</feature>
<proteinExistence type="predicted"/>
<keyword evidence="5" id="KW-0418">Kinase</keyword>
<evidence type="ECO:0000256" key="7">
    <source>
        <dbReference type="SAM" id="Coils"/>
    </source>
</evidence>
<evidence type="ECO:0000256" key="3">
    <source>
        <dbReference type="ARBA" id="ARBA00022553"/>
    </source>
</evidence>
<evidence type="ECO:0000259" key="10">
    <source>
        <dbReference type="PROSITE" id="PS50113"/>
    </source>
</evidence>
<dbReference type="InterPro" id="IPR005467">
    <property type="entry name" value="His_kinase_dom"/>
</dbReference>
<dbReference type="InterPro" id="IPR004358">
    <property type="entry name" value="Sig_transdc_His_kin-like_C"/>
</dbReference>